<gene>
    <name evidence="4" type="ORF">J2S57_001540</name>
</gene>
<comment type="caution">
    <text evidence="4">The sequence shown here is derived from an EMBL/GenBank/DDBJ whole genome shotgun (WGS) entry which is preliminary data.</text>
</comment>
<evidence type="ECO:0000313" key="4">
    <source>
        <dbReference type="EMBL" id="MDP9825791.1"/>
    </source>
</evidence>
<dbReference type="Proteomes" id="UP001235712">
    <property type="component" value="Unassembled WGS sequence"/>
</dbReference>
<name>A0ABT9NZC4_9ACTN</name>
<dbReference type="InterPro" id="IPR000182">
    <property type="entry name" value="GNAT_dom"/>
</dbReference>
<evidence type="ECO:0000313" key="5">
    <source>
        <dbReference type="Proteomes" id="UP001235712"/>
    </source>
</evidence>
<sequence length="166" mass="19320">MFRVPESEWRVLRDARLKALRCSPEAFCGNYARERLVHRRTWRRRARTGQWTVARSGGEIVGLAGLLDDPDQELGALTSKCIESVWVHPERRRRGLVRHMLGTIEEKAYRQGVGTLVLYVLTANQPAREVYRRLGYHDVGLDSFIEVRRGWQSRPEPERRLVKSLV</sequence>
<reference evidence="4 5" key="1">
    <citation type="submission" date="2023-07" db="EMBL/GenBank/DDBJ databases">
        <title>Sequencing the genomes of 1000 actinobacteria strains.</title>
        <authorList>
            <person name="Klenk H.-P."/>
        </authorList>
    </citation>
    <scope>NUCLEOTIDE SEQUENCE [LARGE SCALE GENOMIC DNA]</scope>
    <source>
        <strain evidence="4 5">DSM 44388</strain>
    </source>
</reference>
<accession>A0ABT9NZC4</accession>
<dbReference type="SUPFAM" id="SSF55729">
    <property type="entry name" value="Acyl-CoA N-acyltransferases (Nat)"/>
    <property type="match status" value="1"/>
</dbReference>
<evidence type="ECO:0000259" key="3">
    <source>
        <dbReference type="PROSITE" id="PS51186"/>
    </source>
</evidence>
<dbReference type="CDD" id="cd04301">
    <property type="entry name" value="NAT_SF"/>
    <property type="match status" value="1"/>
</dbReference>
<protein>
    <submittedName>
        <fullName evidence="4">GNAT superfamily N-acetyltransferase</fullName>
    </submittedName>
</protein>
<proteinExistence type="predicted"/>
<dbReference type="PROSITE" id="PS51186">
    <property type="entry name" value="GNAT"/>
    <property type="match status" value="1"/>
</dbReference>
<evidence type="ECO:0000256" key="1">
    <source>
        <dbReference type="ARBA" id="ARBA00022679"/>
    </source>
</evidence>
<dbReference type="PANTHER" id="PTHR43877">
    <property type="entry name" value="AMINOALKYLPHOSPHONATE N-ACETYLTRANSFERASE-RELATED-RELATED"/>
    <property type="match status" value="1"/>
</dbReference>
<dbReference type="InterPro" id="IPR016181">
    <property type="entry name" value="Acyl_CoA_acyltransferase"/>
</dbReference>
<keyword evidence="5" id="KW-1185">Reference proteome</keyword>
<feature type="domain" description="N-acetyltransferase" evidence="3">
    <location>
        <begin position="1"/>
        <end position="166"/>
    </location>
</feature>
<dbReference type="Pfam" id="PF00583">
    <property type="entry name" value="Acetyltransf_1"/>
    <property type="match status" value="1"/>
</dbReference>
<keyword evidence="1" id="KW-0808">Transferase</keyword>
<dbReference type="Gene3D" id="3.40.630.30">
    <property type="match status" value="1"/>
</dbReference>
<organism evidence="4 5">
    <name type="scientific">Kineosporia succinea</name>
    <dbReference type="NCBI Taxonomy" id="84632"/>
    <lineage>
        <taxon>Bacteria</taxon>
        <taxon>Bacillati</taxon>
        <taxon>Actinomycetota</taxon>
        <taxon>Actinomycetes</taxon>
        <taxon>Kineosporiales</taxon>
        <taxon>Kineosporiaceae</taxon>
        <taxon>Kineosporia</taxon>
    </lineage>
</organism>
<keyword evidence="2" id="KW-0012">Acyltransferase</keyword>
<dbReference type="EMBL" id="JAUSQZ010000001">
    <property type="protein sequence ID" value="MDP9825791.1"/>
    <property type="molecule type" value="Genomic_DNA"/>
</dbReference>
<evidence type="ECO:0000256" key="2">
    <source>
        <dbReference type="ARBA" id="ARBA00023315"/>
    </source>
</evidence>
<dbReference type="InterPro" id="IPR050832">
    <property type="entry name" value="Bact_Acetyltransf"/>
</dbReference>
<dbReference type="RefSeq" id="WP_307239929.1">
    <property type="nucleotide sequence ID" value="NZ_JAUSQZ010000001.1"/>
</dbReference>